<dbReference type="VEuPathDB" id="FungiDB:ATCC64974_18210"/>
<dbReference type="eggNOG" id="ENOG502ST9Y">
    <property type="taxonomic scope" value="Eukaryota"/>
</dbReference>
<evidence type="ECO:0000313" key="3">
    <source>
        <dbReference type="Proteomes" id="UP000197666"/>
    </source>
</evidence>
<dbReference type="Proteomes" id="UP000197666">
    <property type="component" value="Unassembled WGS sequence"/>
</dbReference>
<organism evidence="1 4">
    <name type="scientific">Aspergillus niger</name>
    <dbReference type="NCBI Taxonomy" id="5061"/>
    <lineage>
        <taxon>Eukaryota</taxon>
        <taxon>Fungi</taxon>
        <taxon>Dikarya</taxon>
        <taxon>Ascomycota</taxon>
        <taxon>Pezizomycotina</taxon>
        <taxon>Eurotiomycetes</taxon>
        <taxon>Eurotiomycetidae</taxon>
        <taxon>Eurotiales</taxon>
        <taxon>Aspergillaceae</taxon>
        <taxon>Aspergillus</taxon>
        <taxon>Aspergillus subgen. Circumdati</taxon>
    </lineage>
</organism>
<dbReference type="EMBL" id="NKJJ02000004">
    <property type="protein sequence ID" value="TPR11597.1"/>
    <property type="molecule type" value="Genomic_DNA"/>
</dbReference>
<reference evidence="3" key="1">
    <citation type="submission" date="2018-10" db="EMBL/GenBank/DDBJ databases">
        <title>FDA dAtabase for Regulatory Grade micrObial Sequences (FDA-ARGOS): Supporting development and validation of Infectious Disease Dx tests.</title>
        <authorList>
            <person name="Kerrigan L."/>
            <person name="Tallon L."/>
            <person name="Sadzewicz L."/>
            <person name="Sengamalay N."/>
            <person name="Ott S."/>
            <person name="Godinez A."/>
            <person name="Nagaraj S."/>
            <person name="Vavikolanu K."/>
            <person name="Nadendla S."/>
            <person name="George J."/>
            <person name="Sichtig H."/>
        </authorList>
    </citation>
    <scope>NUCLEOTIDE SEQUENCE [LARGE SCALE GENOMIC DNA]</scope>
    <source>
        <strain evidence="3">FDAARGOS_311</strain>
    </source>
</reference>
<evidence type="ECO:0000313" key="4">
    <source>
        <dbReference type="Proteomes" id="UP001144191"/>
    </source>
</evidence>
<evidence type="ECO:0000313" key="2">
    <source>
        <dbReference type="EMBL" id="TPR11597.1"/>
    </source>
</evidence>
<dbReference type="VEuPathDB" id="FungiDB:An01g06400"/>
<proteinExistence type="predicted"/>
<evidence type="ECO:0000313" key="1">
    <source>
        <dbReference type="EMBL" id="GLA50320.1"/>
    </source>
</evidence>
<accession>A0A254TXR3</accession>
<protein>
    <submittedName>
        <fullName evidence="2">Ras-related protein Rab-11B domain protein</fullName>
    </submittedName>
</protein>
<dbReference type="VEuPathDB" id="FungiDB:ASPNIDRAFT2_1171268"/>
<dbReference type="VEuPathDB" id="FungiDB:M747DRAFT_334618"/>
<comment type="caution">
    <text evidence="1">The sequence shown here is derived from an EMBL/GenBank/DDBJ whole genome shotgun (WGS) entry which is preliminary data.</text>
</comment>
<reference evidence="2" key="2">
    <citation type="submission" date="2019-02" db="EMBL/GenBank/DDBJ databases">
        <title>FDA dAtabase for Regulatory Grade micrObial Sequences (FDA-ARGOS): Supporting development and validation of Infectious Disease Dx tests.</title>
        <authorList>
            <person name="Kerrigan L."/>
            <person name="Tallon L.J."/>
            <person name="Sadzewicz L."/>
            <person name="Sengamalay N."/>
            <person name="Ott S."/>
            <person name="Godinez A."/>
            <person name="Nagaraj S."/>
            <person name="Vavikolanu K."/>
            <person name="Vyas G."/>
            <person name="Nadendla S."/>
            <person name="Aluvathingal J."/>
            <person name="Sichtig H."/>
        </authorList>
    </citation>
    <scope>NUCLEOTIDE SEQUENCE</scope>
    <source>
        <strain evidence="2">FDAARGOS_311</strain>
    </source>
</reference>
<dbReference type="AlphaFoldDB" id="A0A254TXR3"/>
<reference evidence="1" key="3">
    <citation type="submission" date="2022-07" db="EMBL/GenBank/DDBJ databases">
        <title>Taxonomy of Aspergillus series Nigri: significant species reduction supported by multi-species coalescent approaches.</title>
        <authorList>
            <person name="Bian C."/>
            <person name="Kusuya Y."/>
            <person name="Sklenar F."/>
            <person name="D'hooge E."/>
            <person name="Yaguchi T."/>
            <person name="Takahashi H."/>
            <person name="Hubka V."/>
        </authorList>
    </citation>
    <scope>NUCLEOTIDE SEQUENCE</scope>
    <source>
        <strain evidence="1">IFM 63604</strain>
    </source>
</reference>
<dbReference type="Proteomes" id="UP001144191">
    <property type="component" value="Unassembled WGS sequence"/>
</dbReference>
<sequence>MLQTIERGDMAHKNEKNSLQMERTALAPVNPCAQNSTAPLSSLLDSGLDDIKVPSLQPLSPIKKSSVIRITVQKQPTERATSLLIDQHVDSLSIPVLEPQKVSPSFGAATTISQVQLPWLTRPVCVKKQPFVTMKPPVLVPWDGTIKWALAGCSVFENTDEELDALLYRPNIVSKGSPAELWMFQFGLRYIPAESDRDVYRAVTIEELPSDVTPQQLLPLIHGEIYSAHLLDTVSITGSNTAFIVFVTQADTFDFLETSGGSLALGATQAKVTLVSTPTYPMTAGMARLVFEEGHTRCVCISGVRDTLKAEIRRVLGRSPYLDYLERIEDGQVLGEVYLRFHSIKVATAAYGLLKSHPSFHECKFGFLGARPSARRSRIGIWD</sequence>
<dbReference type="EMBL" id="BRPB01000038">
    <property type="protein sequence ID" value="GLA50320.1"/>
    <property type="molecule type" value="Genomic_DNA"/>
</dbReference>
<gene>
    <name evidence="1" type="ORF">AnigIFM63604_006373</name>
    <name evidence="2" type="ORF">CAN33_0049510</name>
</gene>
<name>A0A254TXR3_ASPNG</name>